<feature type="non-terminal residue" evidence="2">
    <location>
        <position position="163"/>
    </location>
</feature>
<reference evidence="2" key="1">
    <citation type="journal article" date="2006" name="PLoS Pathog.">
        <title>New perspectives on host-parasite interplay by comparative transcriptomic and proteomic analyses of Schistosoma japonicum.</title>
        <authorList>
            <person name="Liu F."/>
            <person name="Lu J."/>
            <person name="Hu W."/>
            <person name="Wang S.Y."/>
            <person name="Cui S.J."/>
            <person name="Chi M."/>
            <person name="Yan Q."/>
            <person name="Wang X.R."/>
            <person name="Song H.D."/>
            <person name="Xu X.N."/>
            <person name="Wang J.J."/>
            <person name="Zhang X.L."/>
            <person name="Zhang X."/>
            <person name="Wang Z.Q."/>
            <person name="Xue C.L."/>
            <person name="Brindley P.J."/>
            <person name="McManus D.P."/>
            <person name="Yang P.Y."/>
            <person name="Feng Z."/>
            <person name="Chen Z."/>
            <person name="Han Z.G."/>
        </authorList>
    </citation>
    <scope>NUCLEOTIDE SEQUENCE</scope>
</reference>
<organism evidence="2">
    <name type="scientific">Schistosoma japonicum</name>
    <name type="common">Blood fluke</name>
    <dbReference type="NCBI Taxonomy" id="6182"/>
    <lineage>
        <taxon>Eukaryota</taxon>
        <taxon>Metazoa</taxon>
        <taxon>Spiralia</taxon>
        <taxon>Lophotrochozoa</taxon>
        <taxon>Platyhelminthes</taxon>
        <taxon>Trematoda</taxon>
        <taxon>Digenea</taxon>
        <taxon>Strigeidida</taxon>
        <taxon>Schistosomatoidea</taxon>
        <taxon>Schistosomatidae</taxon>
        <taxon>Schistosoma</taxon>
    </lineage>
</organism>
<name>Q5C7C3_SCHJA</name>
<feature type="compositionally biased region" description="Polar residues" evidence="1">
    <location>
        <begin position="71"/>
        <end position="89"/>
    </location>
</feature>
<proteinExistence type="evidence at transcript level"/>
<dbReference type="EMBL" id="AY808562">
    <property type="protein sequence ID" value="AAX24451.2"/>
    <property type="molecule type" value="mRNA"/>
</dbReference>
<sequence>MMLKNTNYRSAVSSTCENNSEKIFDFGLPPSARKAYGNLEDLSQKDRRNSYYEYPVIKQNTKITRAGSYNGVDSSSYENGSGDYNSNNYRHFPRFKPSNDKVGNDYQSGSQSTSPINRHFSPVAIASSTPKLNHKIPTIMNMTDSSVVTGNSYEVSADGMNNS</sequence>
<evidence type="ECO:0000313" key="2">
    <source>
        <dbReference type="EMBL" id="AAX24451.2"/>
    </source>
</evidence>
<protein>
    <submittedName>
        <fullName evidence="2">SJCHGC02100 protein</fullName>
    </submittedName>
</protein>
<feature type="region of interest" description="Disordered" evidence="1">
    <location>
        <begin position="67"/>
        <end position="96"/>
    </location>
</feature>
<accession>Q5C7C3</accession>
<evidence type="ECO:0000256" key="1">
    <source>
        <dbReference type="SAM" id="MobiDB-lite"/>
    </source>
</evidence>
<dbReference type="AlphaFoldDB" id="Q5C7C3"/>